<feature type="region of interest" description="Disordered" evidence="1">
    <location>
        <begin position="21"/>
        <end position="48"/>
    </location>
</feature>
<reference evidence="2 3" key="1">
    <citation type="submission" date="2019-06" db="EMBL/GenBank/DDBJ databases">
        <title>A chromosomal-level reference genome of Carpinus fangiana (Coryloideae, Betulaceae).</title>
        <authorList>
            <person name="Yang X."/>
            <person name="Wang Z."/>
            <person name="Zhang L."/>
            <person name="Hao G."/>
            <person name="Liu J."/>
            <person name="Yang Y."/>
        </authorList>
    </citation>
    <scope>NUCLEOTIDE SEQUENCE [LARGE SCALE GENOMIC DNA]</scope>
    <source>
        <strain evidence="2">Cfa_2016G</strain>
        <tissue evidence="2">Leaf</tissue>
    </source>
</reference>
<organism evidence="2 3">
    <name type="scientific">Carpinus fangiana</name>
    <dbReference type="NCBI Taxonomy" id="176857"/>
    <lineage>
        <taxon>Eukaryota</taxon>
        <taxon>Viridiplantae</taxon>
        <taxon>Streptophyta</taxon>
        <taxon>Embryophyta</taxon>
        <taxon>Tracheophyta</taxon>
        <taxon>Spermatophyta</taxon>
        <taxon>Magnoliopsida</taxon>
        <taxon>eudicotyledons</taxon>
        <taxon>Gunneridae</taxon>
        <taxon>Pentapetalae</taxon>
        <taxon>rosids</taxon>
        <taxon>fabids</taxon>
        <taxon>Fagales</taxon>
        <taxon>Betulaceae</taxon>
        <taxon>Carpinus</taxon>
    </lineage>
</organism>
<dbReference type="AlphaFoldDB" id="A0A5N6L6A5"/>
<name>A0A5N6L6A5_9ROSI</name>
<proteinExistence type="predicted"/>
<dbReference type="EMBL" id="VIBQ01000089">
    <property type="protein sequence ID" value="KAB8698107.1"/>
    <property type="molecule type" value="Genomic_DNA"/>
</dbReference>
<evidence type="ECO:0000313" key="2">
    <source>
        <dbReference type="EMBL" id="KAB8698107.1"/>
    </source>
</evidence>
<sequence>MALWNNATTLKKATRPCESVAAAGEWTEAGSRPLNNTTDEAATDAKPMHSFEGLKVVRDGEAATSYRRRLQTGHQDGH</sequence>
<comment type="caution">
    <text evidence="2">The sequence shown here is derived from an EMBL/GenBank/DDBJ whole genome shotgun (WGS) entry which is preliminary data.</text>
</comment>
<keyword evidence="3" id="KW-1185">Reference proteome</keyword>
<protein>
    <submittedName>
        <fullName evidence="2">Uncharacterized protein</fullName>
    </submittedName>
</protein>
<dbReference type="Proteomes" id="UP000327013">
    <property type="component" value="Unassembled WGS sequence"/>
</dbReference>
<gene>
    <name evidence="2" type="ORF">FH972_026357</name>
</gene>
<evidence type="ECO:0000256" key="1">
    <source>
        <dbReference type="SAM" id="MobiDB-lite"/>
    </source>
</evidence>
<evidence type="ECO:0000313" key="3">
    <source>
        <dbReference type="Proteomes" id="UP000327013"/>
    </source>
</evidence>
<accession>A0A5N6L6A5</accession>